<protein>
    <submittedName>
        <fullName evidence="2">Uncharacterized protein</fullName>
    </submittedName>
</protein>
<reference evidence="2" key="1">
    <citation type="submission" date="2022-11" db="UniProtKB">
        <authorList>
            <consortium name="WormBaseParasite"/>
        </authorList>
    </citation>
    <scope>IDENTIFICATION</scope>
</reference>
<sequence>MVTTPIPGRRRRSVDDIPNSLNILTKYQFDLKNNEKNADLLENQFKKLVENEKYNGSELRNRAFTDEDGYLHISYAFPPNPVYCYEIQDLYETAFYKIDDAAEALITCEV</sequence>
<organism evidence="1 2">
    <name type="scientific">Panagrolaimus sp. ES5</name>
    <dbReference type="NCBI Taxonomy" id="591445"/>
    <lineage>
        <taxon>Eukaryota</taxon>
        <taxon>Metazoa</taxon>
        <taxon>Ecdysozoa</taxon>
        <taxon>Nematoda</taxon>
        <taxon>Chromadorea</taxon>
        <taxon>Rhabditida</taxon>
        <taxon>Tylenchina</taxon>
        <taxon>Panagrolaimomorpha</taxon>
        <taxon>Panagrolaimoidea</taxon>
        <taxon>Panagrolaimidae</taxon>
        <taxon>Panagrolaimus</taxon>
    </lineage>
</organism>
<accession>A0AC34FR15</accession>
<proteinExistence type="predicted"/>
<evidence type="ECO:0000313" key="2">
    <source>
        <dbReference type="WBParaSite" id="ES5_v2.g19857.t1"/>
    </source>
</evidence>
<dbReference type="WBParaSite" id="ES5_v2.g19857.t1">
    <property type="protein sequence ID" value="ES5_v2.g19857.t1"/>
    <property type="gene ID" value="ES5_v2.g19857"/>
</dbReference>
<name>A0AC34FR15_9BILA</name>
<evidence type="ECO:0000313" key="1">
    <source>
        <dbReference type="Proteomes" id="UP000887579"/>
    </source>
</evidence>
<dbReference type="Proteomes" id="UP000887579">
    <property type="component" value="Unplaced"/>
</dbReference>